<gene>
    <name evidence="2" type="ORF">LDBPK_181290</name>
</gene>
<dbReference type="VEuPathDB" id="TriTrypDB:LdBPK_181290.1"/>
<name>E9BDW0_LEIDO</name>
<organism evidence="2 3">
    <name type="scientific">Leishmania donovani</name>
    <dbReference type="NCBI Taxonomy" id="5661"/>
    <lineage>
        <taxon>Eukaryota</taxon>
        <taxon>Discoba</taxon>
        <taxon>Euglenozoa</taxon>
        <taxon>Kinetoplastea</taxon>
        <taxon>Metakinetoplastina</taxon>
        <taxon>Trypanosomatida</taxon>
        <taxon>Trypanosomatidae</taxon>
        <taxon>Leishmaniinae</taxon>
        <taxon>Leishmania</taxon>
    </lineage>
</organism>
<proteinExistence type="predicted"/>
<dbReference type="KEGG" id="ldo:LDBPK_181290"/>
<dbReference type="EMBL" id="FR799605">
    <property type="protein sequence ID" value="CBZ33436.1"/>
    <property type="molecule type" value="Genomic_DNA"/>
</dbReference>
<evidence type="ECO:0000313" key="3">
    <source>
        <dbReference type="Proteomes" id="UP000008980"/>
    </source>
</evidence>
<protein>
    <submittedName>
        <fullName evidence="2">Uncharacterized protein</fullName>
    </submittedName>
</protein>
<dbReference type="GeneID" id="13385976"/>
<dbReference type="RefSeq" id="XP_003860143.1">
    <property type="nucleotide sequence ID" value="XM_003860095.1"/>
</dbReference>
<reference evidence="2 3" key="1">
    <citation type="journal article" date="2011" name="Genome Res.">
        <title>Whole genome sequencing of multiple Leishmania donovani clinical isolates provides insights into population structure and mechanisms of drug resistance.</title>
        <authorList>
            <person name="Downing T."/>
            <person name="Imamura H."/>
            <person name="Decuypere S."/>
            <person name="Clark T.G."/>
            <person name="Coombs G.H."/>
            <person name="Cotton J.A."/>
            <person name="Hilley J.D."/>
            <person name="de Doncker S."/>
            <person name="Maes I."/>
            <person name="Mottram J.C."/>
            <person name="Quail M.A."/>
            <person name="Rijal S."/>
            <person name="Sanders M."/>
            <person name="Schonian G."/>
            <person name="Stark O."/>
            <person name="Sundar S."/>
            <person name="Vanaerschot M."/>
            <person name="Hertz-Fowler C."/>
            <person name="Dujardin J.C."/>
            <person name="Berriman M."/>
        </authorList>
    </citation>
    <scope>NUCLEOTIDE SEQUENCE [LARGE SCALE GENOMIC DNA]</scope>
    <source>
        <strain evidence="2 3">BPK282A1</strain>
    </source>
</reference>
<dbReference type="AlphaFoldDB" id="E9BDW0"/>
<evidence type="ECO:0000313" key="2">
    <source>
        <dbReference type="EMBL" id="CBZ33436.1"/>
    </source>
</evidence>
<reference evidence="3" key="2">
    <citation type="submission" date="2011-02" db="EMBL/GenBank/DDBJ databases">
        <title>Whole genome sequencing of Leishmania donovani clinical lines reveals dynamic variation related to drug resistance.</title>
        <authorList>
            <person name="Downing T."/>
            <person name="Imamura H."/>
            <person name="Sanders M."/>
            <person name="Decuypere S."/>
            <person name="Hertz-Fowler C."/>
            <person name="Clark T.G."/>
            <person name="Rijal S."/>
            <person name="Sundar S."/>
            <person name="Quail M.A."/>
            <person name="De Doncker S."/>
            <person name="Maes I."/>
            <person name="Vanaerschot M."/>
            <person name="Stark O."/>
            <person name="Schonian G."/>
            <person name="Dujardin J.C."/>
            <person name="Berriman M."/>
        </authorList>
    </citation>
    <scope>NUCLEOTIDE SEQUENCE [LARGE SCALE GENOMIC DNA]</scope>
    <source>
        <strain evidence="3">BPK282A1</strain>
    </source>
</reference>
<feature type="region of interest" description="Disordered" evidence="1">
    <location>
        <begin position="61"/>
        <end position="99"/>
    </location>
</feature>
<dbReference type="Proteomes" id="UP000008980">
    <property type="component" value="Chromosome 18"/>
</dbReference>
<feature type="compositionally biased region" description="Basic and acidic residues" evidence="1">
    <location>
        <begin position="62"/>
        <end position="73"/>
    </location>
</feature>
<sequence>MVPAAVPGRGVGGRVALDLVLYGSDMGTAYEHRRKVTFLPLFGSLTRILALIAASSPSLCHRSHEGTRADDAGVVRTSRRARDNTPLRITRSPPPPVHLHCNNDLLANSDAARRVDRRF</sequence>
<accession>E9BDW0</accession>
<evidence type="ECO:0000256" key="1">
    <source>
        <dbReference type="SAM" id="MobiDB-lite"/>
    </source>
</evidence>